<evidence type="ECO:0000313" key="3">
    <source>
        <dbReference type="Proteomes" id="UP000281564"/>
    </source>
</evidence>
<dbReference type="GO" id="GO:0016740">
    <property type="term" value="F:transferase activity"/>
    <property type="evidence" value="ECO:0007669"/>
    <property type="project" value="UniProtKB-KW"/>
</dbReference>
<proteinExistence type="predicted"/>
<gene>
    <name evidence="2" type="ORF">DP106_09180</name>
</gene>
<protein>
    <submittedName>
        <fullName evidence="2">Nucleotidyltransferase domain-containing protein</fullName>
    </submittedName>
</protein>
<dbReference type="SUPFAM" id="SSF81301">
    <property type="entry name" value="Nucleotidyltransferase"/>
    <property type="match status" value="1"/>
</dbReference>
<dbReference type="InterPro" id="IPR052930">
    <property type="entry name" value="TA_antitoxin_MntA"/>
</dbReference>
<name>A0A3A6Q950_9EURY</name>
<dbReference type="RefSeq" id="WP_120084852.1">
    <property type="nucleotide sequence ID" value="NZ_QMDW01000011.1"/>
</dbReference>
<dbReference type="CDD" id="cd05403">
    <property type="entry name" value="NT_KNTase_like"/>
    <property type="match status" value="1"/>
</dbReference>
<dbReference type="EMBL" id="QMDW01000011">
    <property type="protein sequence ID" value="RJX49359.1"/>
    <property type="molecule type" value="Genomic_DNA"/>
</dbReference>
<evidence type="ECO:0000259" key="1">
    <source>
        <dbReference type="Pfam" id="PF18765"/>
    </source>
</evidence>
<dbReference type="InterPro" id="IPR043519">
    <property type="entry name" value="NT_sf"/>
</dbReference>
<dbReference type="Pfam" id="PF18765">
    <property type="entry name" value="Polbeta"/>
    <property type="match status" value="1"/>
</dbReference>
<keyword evidence="3" id="KW-1185">Reference proteome</keyword>
<feature type="domain" description="Polymerase beta nucleotidyltransferase" evidence="1">
    <location>
        <begin position="18"/>
        <end position="103"/>
    </location>
</feature>
<dbReference type="AlphaFoldDB" id="A0A3A6Q950"/>
<dbReference type="OrthoDB" id="25428at2157"/>
<dbReference type="InterPro" id="IPR041633">
    <property type="entry name" value="Polbeta"/>
</dbReference>
<dbReference type="PANTHER" id="PTHR43852">
    <property type="entry name" value="NUCLEOTIDYLTRANSFERASE"/>
    <property type="match status" value="1"/>
</dbReference>
<keyword evidence="2" id="KW-0808">Transferase</keyword>
<sequence>MTFNGLDEPVADAVRDVLADQPVRLGVLFGSLASGTAGSHSDVDIAVEFESDVTDADRYRARLSLVVALSQALGTDDFDLVDLETVRPEVGRSALEDCIVLVGDTERVTHLLAAFERRAEPPTADQRRARFDAALEGVEERV</sequence>
<comment type="caution">
    <text evidence="2">The sequence shown here is derived from an EMBL/GenBank/DDBJ whole genome shotgun (WGS) entry which is preliminary data.</text>
</comment>
<dbReference type="Gene3D" id="3.30.460.10">
    <property type="entry name" value="Beta Polymerase, domain 2"/>
    <property type="match status" value="1"/>
</dbReference>
<reference evidence="2 3" key="1">
    <citation type="submission" date="2018-06" db="EMBL/GenBank/DDBJ databases">
        <title>Halonotius sp. F13-13 a new haloarchaeeon isolated from a solar saltern from Isla Cristina, Huelva, Spain.</title>
        <authorList>
            <person name="Duran-Viseras A."/>
            <person name="Sanchez-Porro C."/>
            <person name="Ventosa A."/>
        </authorList>
    </citation>
    <scope>NUCLEOTIDE SEQUENCE [LARGE SCALE GENOMIC DNA]</scope>
    <source>
        <strain evidence="2 3">CECT 7525</strain>
    </source>
</reference>
<dbReference type="Proteomes" id="UP000281564">
    <property type="component" value="Unassembled WGS sequence"/>
</dbReference>
<dbReference type="PANTHER" id="PTHR43852:SF3">
    <property type="entry name" value="NUCLEOTIDYLTRANSFERASE"/>
    <property type="match status" value="1"/>
</dbReference>
<evidence type="ECO:0000313" key="2">
    <source>
        <dbReference type="EMBL" id="RJX49359.1"/>
    </source>
</evidence>
<organism evidence="2 3">
    <name type="scientific">Halonotius pteroides</name>
    <dbReference type="NCBI Taxonomy" id="268735"/>
    <lineage>
        <taxon>Archaea</taxon>
        <taxon>Methanobacteriati</taxon>
        <taxon>Methanobacteriota</taxon>
        <taxon>Stenosarchaea group</taxon>
        <taxon>Halobacteria</taxon>
        <taxon>Halobacteriales</taxon>
        <taxon>Haloferacaceae</taxon>
        <taxon>Halonotius</taxon>
    </lineage>
</organism>
<dbReference type="NCBIfam" id="NF047752">
    <property type="entry name" value="MntA_antitoxin"/>
    <property type="match status" value="1"/>
</dbReference>
<accession>A0A3A6Q950</accession>